<comment type="caution">
    <text evidence="1">The sequence shown here is derived from an EMBL/GenBank/DDBJ whole genome shotgun (WGS) entry which is preliminary data.</text>
</comment>
<dbReference type="Pfam" id="PF12023">
    <property type="entry name" value="DUF3511"/>
    <property type="match status" value="1"/>
</dbReference>
<dbReference type="OrthoDB" id="660385at2759"/>
<reference evidence="1 2" key="1">
    <citation type="submission" date="2019-01" db="EMBL/GenBank/DDBJ databases">
        <title>Sequencing of cultivated peanut Arachis hypogaea provides insights into genome evolution and oil improvement.</title>
        <authorList>
            <person name="Chen X."/>
        </authorList>
    </citation>
    <scope>NUCLEOTIDE SEQUENCE [LARGE SCALE GENOMIC DNA]</scope>
    <source>
        <strain evidence="2">cv. Fuhuasheng</strain>
        <tissue evidence="1">Leaves</tissue>
    </source>
</reference>
<name>A0A444YJI5_ARAHY</name>
<dbReference type="Gramene" id="arahy.Tifrunner.gnm2.ann2.Ah16g115800.1">
    <property type="protein sequence ID" value="arahy.Tifrunner.gnm2.ann2.Ah16g115800.1-CDS-1"/>
    <property type="gene ID" value="arahy.Tifrunner.gnm2.ann2.Ah16g115800"/>
</dbReference>
<proteinExistence type="predicted"/>
<dbReference type="EMBL" id="SDMP01000016">
    <property type="protein sequence ID" value="RYR02120.1"/>
    <property type="molecule type" value="Genomic_DNA"/>
</dbReference>
<evidence type="ECO:0000313" key="1">
    <source>
        <dbReference type="EMBL" id="RYR02120.1"/>
    </source>
</evidence>
<dbReference type="PANTHER" id="PTHR33193">
    <property type="entry name" value="DOMAIN PROTEIN, PUTATIVE (DUF3511)-RELATED"/>
    <property type="match status" value="1"/>
</dbReference>
<dbReference type="AlphaFoldDB" id="A0A444YJI5"/>
<dbReference type="STRING" id="3818.A0A444YJI5"/>
<dbReference type="Proteomes" id="UP000289738">
    <property type="component" value="Chromosome B06"/>
</dbReference>
<sequence length="111" mass="13509">MEESYGRYQYEHNNMNNARGVNNDNKMWLSSTVRQPTSSWDLYQEPSYSTRTKAAAAKETKSTWWWNDAERKRKRRVAKYKLYATEGKFKHSIKKGFRWLKIKWIKMVKDY</sequence>
<dbReference type="PANTHER" id="PTHR33193:SF73">
    <property type="entry name" value="DUF3511 DOMAIN PROTEIN"/>
    <property type="match status" value="1"/>
</dbReference>
<gene>
    <name evidence="1" type="ORF">Ahy_B06g080949</name>
</gene>
<keyword evidence="2" id="KW-1185">Reference proteome</keyword>
<dbReference type="InterPro" id="IPR021899">
    <property type="entry name" value="DUF3511"/>
</dbReference>
<protein>
    <submittedName>
        <fullName evidence="1">Uncharacterized protein</fullName>
    </submittedName>
</protein>
<organism evidence="1 2">
    <name type="scientific">Arachis hypogaea</name>
    <name type="common">Peanut</name>
    <dbReference type="NCBI Taxonomy" id="3818"/>
    <lineage>
        <taxon>Eukaryota</taxon>
        <taxon>Viridiplantae</taxon>
        <taxon>Streptophyta</taxon>
        <taxon>Embryophyta</taxon>
        <taxon>Tracheophyta</taxon>
        <taxon>Spermatophyta</taxon>
        <taxon>Magnoliopsida</taxon>
        <taxon>eudicotyledons</taxon>
        <taxon>Gunneridae</taxon>
        <taxon>Pentapetalae</taxon>
        <taxon>rosids</taxon>
        <taxon>fabids</taxon>
        <taxon>Fabales</taxon>
        <taxon>Fabaceae</taxon>
        <taxon>Papilionoideae</taxon>
        <taxon>50 kb inversion clade</taxon>
        <taxon>dalbergioids sensu lato</taxon>
        <taxon>Dalbergieae</taxon>
        <taxon>Pterocarpus clade</taxon>
        <taxon>Arachis</taxon>
    </lineage>
</organism>
<accession>A0A444YJI5</accession>
<evidence type="ECO:0000313" key="2">
    <source>
        <dbReference type="Proteomes" id="UP000289738"/>
    </source>
</evidence>